<dbReference type="InterPro" id="IPR027271">
    <property type="entry name" value="Acetolactate_synth/TF_NikR_C"/>
</dbReference>
<evidence type="ECO:0000256" key="7">
    <source>
        <dbReference type="HAMAP-Rule" id="MF_00476"/>
    </source>
</evidence>
<keyword evidence="5 7" id="KW-0238">DNA-binding</keyword>
<dbReference type="Proteomes" id="UP000528322">
    <property type="component" value="Unassembled WGS sequence"/>
</dbReference>
<comment type="similarity">
    <text evidence="1 7">Belongs to the transcriptional regulatory CopG/NikR family.</text>
</comment>
<dbReference type="EMBL" id="JACHID010000001">
    <property type="protein sequence ID" value="MBB5020734.1"/>
    <property type="molecule type" value="Genomic_DNA"/>
</dbReference>
<comment type="caution">
    <text evidence="10">The sequence shown here is derived from an EMBL/GenBank/DDBJ whole genome shotgun (WGS) entry which is preliminary data.</text>
</comment>
<comment type="cofactor">
    <cofactor evidence="7">
        <name>Ni(2+)</name>
        <dbReference type="ChEBI" id="CHEBI:49786"/>
    </cofactor>
    <text evidence="7">Binds 1 nickel ion per subunit.</text>
</comment>
<dbReference type="RefSeq" id="WP_183728087.1">
    <property type="nucleotide sequence ID" value="NZ_JACHID010000001.1"/>
</dbReference>
<dbReference type="InterPro" id="IPR013321">
    <property type="entry name" value="Arc_rbn_hlx_hlx"/>
</dbReference>
<evidence type="ECO:0000256" key="6">
    <source>
        <dbReference type="ARBA" id="ARBA00023163"/>
    </source>
</evidence>
<dbReference type="NCBIfam" id="NF002815">
    <property type="entry name" value="PRK02967.1"/>
    <property type="match status" value="1"/>
</dbReference>
<keyword evidence="3 7" id="KW-0479">Metal-binding</keyword>
<dbReference type="GO" id="GO:0003700">
    <property type="term" value="F:DNA-binding transcription factor activity"/>
    <property type="evidence" value="ECO:0007669"/>
    <property type="project" value="UniProtKB-UniRule"/>
</dbReference>
<evidence type="ECO:0000313" key="11">
    <source>
        <dbReference type="Proteomes" id="UP000528322"/>
    </source>
</evidence>
<comment type="function">
    <text evidence="7">Transcriptional regulator.</text>
</comment>
<dbReference type="SUPFAM" id="SSF55021">
    <property type="entry name" value="ACT-like"/>
    <property type="match status" value="1"/>
</dbReference>
<keyword evidence="6 7" id="KW-0804">Transcription</keyword>
<dbReference type="GO" id="GO:0010045">
    <property type="term" value="P:response to nickel cation"/>
    <property type="evidence" value="ECO:0007669"/>
    <property type="project" value="InterPro"/>
</dbReference>
<dbReference type="Pfam" id="PF08753">
    <property type="entry name" value="NikR_C"/>
    <property type="match status" value="1"/>
</dbReference>
<dbReference type="InterPro" id="IPR002145">
    <property type="entry name" value="CopG"/>
</dbReference>
<dbReference type="InterPro" id="IPR045865">
    <property type="entry name" value="ACT-like_dom_sf"/>
</dbReference>
<evidence type="ECO:0000256" key="2">
    <source>
        <dbReference type="ARBA" id="ARBA00022596"/>
    </source>
</evidence>
<evidence type="ECO:0000256" key="4">
    <source>
        <dbReference type="ARBA" id="ARBA00023015"/>
    </source>
</evidence>
<dbReference type="Gene3D" id="1.10.1220.10">
    <property type="entry name" value="Met repressor-like"/>
    <property type="match status" value="1"/>
</dbReference>
<dbReference type="NCBIfam" id="NF002169">
    <property type="entry name" value="PRK01002.1"/>
    <property type="match status" value="1"/>
</dbReference>
<evidence type="ECO:0000259" key="9">
    <source>
        <dbReference type="Pfam" id="PF08753"/>
    </source>
</evidence>
<dbReference type="PANTHER" id="PTHR34719:SF2">
    <property type="entry name" value="NICKEL-RESPONSIVE REGULATOR"/>
    <property type="match status" value="1"/>
</dbReference>
<dbReference type="AlphaFoldDB" id="A0A7W7Y2C2"/>
<feature type="binding site" evidence="7">
    <location>
        <position position="79"/>
    </location>
    <ligand>
        <name>Ni(2+)</name>
        <dbReference type="ChEBI" id="CHEBI:49786"/>
    </ligand>
</feature>
<dbReference type="GO" id="GO:0003677">
    <property type="term" value="F:DNA binding"/>
    <property type="evidence" value="ECO:0007669"/>
    <property type="project" value="UniProtKB-KW"/>
</dbReference>
<accession>A0A7W7Y2C2</accession>
<dbReference type="NCBIfam" id="NF003381">
    <property type="entry name" value="PRK04460.1"/>
    <property type="match status" value="1"/>
</dbReference>
<dbReference type="Gene3D" id="3.30.70.1150">
    <property type="entry name" value="ACT-like. Chain A, domain 2"/>
    <property type="match status" value="1"/>
</dbReference>
<feature type="domain" description="Transcription factor NikR nickel binding C-terminal" evidence="9">
    <location>
        <begin position="57"/>
        <end position="131"/>
    </location>
</feature>
<evidence type="ECO:0000256" key="1">
    <source>
        <dbReference type="ARBA" id="ARBA00008478"/>
    </source>
</evidence>
<feature type="binding site" evidence="7">
    <location>
        <position position="92"/>
    </location>
    <ligand>
        <name>Ni(2+)</name>
        <dbReference type="ChEBI" id="CHEBI:49786"/>
    </ligand>
</feature>
<feature type="binding site" evidence="7">
    <location>
        <position position="90"/>
    </location>
    <ligand>
        <name>Ni(2+)</name>
        <dbReference type="ChEBI" id="CHEBI:49786"/>
    </ligand>
</feature>
<dbReference type="PANTHER" id="PTHR34719">
    <property type="entry name" value="NICKEL-RESPONSIVE REGULATOR"/>
    <property type="match status" value="1"/>
</dbReference>
<dbReference type="Pfam" id="PF01402">
    <property type="entry name" value="RHH_1"/>
    <property type="match status" value="1"/>
</dbReference>
<keyword evidence="2 7" id="KW-0533">Nickel</keyword>
<reference evidence="10 11" key="1">
    <citation type="submission" date="2020-08" db="EMBL/GenBank/DDBJ databases">
        <title>Genomic Encyclopedia of Type Strains, Phase IV (KMG-IV): sequencing the most valuable type-strain genomes for metagenomic binning, comparative biology and taxonomic classification.</title>
        <authorList>
            <person name="Goeker M."/>
        </authorList>
    </citation>
    <scope>NUCLEOTIDE SEQUENCE [LARGE SCALE GENOMIC DNA]</scope>
    <source>
        <strain evidence="10 11">DSM 22071</strain>
    </source>
</reference>
<dbReference type="HAMAP" id="MF_00476">
    <property type="entry name" value="NikR"/>
    <property type="match status" value="1"/>
</dbReference>
<dbReference type="InterPro" id="IPR010985">
    <property type="entry name" value="Ribbon_hlx_hlx"/>
</dbReference>
<protein>
    <recommendedName>
        <fullName evidence="7">Putative nickel-responsive regulator</fullName>
    </recommendedName>
</protein>
<dbReference type="InterPro" id="IPR014864">
    <property type="entry name" value="TF_NikR_Ni-bd_C"/>
</dbReference>
<keyword evidence="11" id="KW-1185">Reference proteome</keyword>
<name>A0A7W7Y2C2_9BACT</name>
<evidence type="ECO:0000259" key="8">
    <source>
        <dbReference type="Pfam" id="PF01402"/>
    </source>
</evidence>
<sequence>MAKLVRFGVSLDEQLLKRFDKRIQRKRYTNRSEAIRDLIRQELVMEQWQQDGQSVAAAITMVYDHHQRGLVGDLMEIQHDYHDLILSSQHIHLDHNHCLEVIVTKGSPSRLEELHSRLQAQRGVFHVGLSITTANP</sequence>
<keyword evidence="4 7" id="KW-0805">Transcription regulation</keyword>
<dbReference type="InterPro" id="IPR022988">
    <property type="entry name" value="Ni_resp_reg_NikR"/>
</dbReference>
<dbReference type="GO" id="GO:0016151">
    <property type="term" value="F:nickel cation binding"/>
    <property type="evidence" value="ECO:0007669"/>
    <property type="project" value="UniProtKB-UniRule"/>
</dbReference>
<organism evidence="10 11">
    <name type="scientific">Desulfurispira natronophila</name>
    <dbReference type="NCBI Taxonomy" id="682562"/>
    <lineage>
        <taxon>Bacteria</taxon>
        <taxon>Pseudomonadati</taxon>
        <taxon>Chrysiogenota</taxon>
        <taxon>Chrysiogenia</taxon>
        <taxon>Chrysiogenales</taxon>
        <taxon>Chrysiogenaceae</taxon>
        <taxon>Desulfurispira</taxon>
    </lineage>
</organism>
<dbReference type="InterPro" id="IPR050192">
    <property type="entry name" value="CopG/NikR_regulator"/>
</dbReference>
<evidence type="ECO:0000256" key="3">
    <source>
        <dbReference type="ARBA" id="ARBA00022723"/>
    </source>
</evidence>
<dbReference type="CDD" id="cd22231">
    <property type="entry name" value="RHH_NikR_HicB-like"/>
    <property type="match status" value="1"/>
</dbReference>
<proteinExistence type="inferred from homology"/>
<gene>
    <name evidence="10" type="ORF">HNR37_000037</name>
</gene>
<feature type="domain" description="Ribbon-helix-helix protein CopG" evidence="8">
    <location>
        <begin position="5"/>
        <end position="43"/>
    </location>
</feature>
<dbReference type="SUPFAM" id="SSF47598">
    <property type="entry name" value="Ribbon-helix-helix"/>
    <property type="match status" value="1"/>
</dbReference>
<dbReference type="NCBIfam" id="NF001884">
    <property type="entry name" value="PRK00630.1"/>
    <property type="match status" value="1"/>
</dbReference>
<evidence type="ECO:0000256" key="5">
    <source>
        <dbReference type="ARBA" id="ARBA00023125"/>
    </source>
</evidence>
<evidence type="ECO:0000313" key="10">
    <source>
        <dbReference type="EMBL" id="MBB5020734.1"/>
    </source>
</evidence>
<feature type="binding site" evidence="7">
    <location>
        <position position="98"/>
    </location>
    <ligand>
        <name>Ni(2+)</name>
        <dbReference type="ChEBI" id="CHEBI:49786"/>
    </ligand>
</feature>